<accession>A0A392PMU3</accession>
<name>A0A392PMU3_9FABA</name>
<dbReference type="Proteomes" id="UP000265520">
    <property type="component" value="Unassembled WGS sequence"/>
</dbReference>
<sequence>MDEDQHRPQPSTATPRADYSWVADEPRNTVSVYVERWDDIPKDMFTDISSSEDWEVRIPGASRRICTSWGWGTIPMYLIAFEELGYRMPFTDLETTVFRHLRVCPSQLHPNSLGFLRAFEMTDAYLKIAPTLPLFFYTFGLQRSCPKGEKAKEKRLRVRGRSWGNTDGYR</sequence>
<keyword evidence="3" id="KW-1185">Reference proteome</keyword>
<dbReference type="InterPro" id="IPR007321">
    <property type="entry name" value="Transposase_28"/>
</dbReference>
<protein>
    <recommendedName>
        <fullName evidence="1">Transposase (putative) gypsy type domain-containing protein</fullName>
    </recommendedName>
</protein>
<evidence type="ECO:0000259" key="1">
    <source>
        <dbReference type="Pfam" id="PF04195"/>
    </source>
</evidence>
<dbReference type="EMBL" id="LXQA010085656">
    <property type="protein sequence ID" value="MCI12809.1"/>
    <property type="molecule type" value="Genomic_DNA"/>
</dbReference>
<evidence type="ECO:0000313" key="3">
    <source>
        <dbReference type="Proteomes" id="UP000265520"/>
    </source>
</evidence>
<dbReference type="PANTHER" id="PTHR31099:SF49">
    <property type="entry name" value="MYOSIN HEAVY CHAIN-LIKE PROTEIN"/>
    <property type="match status" value="1"/>
</dbReference>
<comment type="caution">
    <text evidence="2">The sequence shown here is derived from an EMBL/GenBank/DDBJ whole genome shotgun (WGS) entry which is preliminary data.</text>
</comment>
<organism evidence="2 3">
    <name type="scientific">Trifolium medium</name>
    <dbReference type="NCBI Taxonomy" id="97028"/>
    <lineage>
        <taxon>Eukaryota</taxon>
        <taxon>Viridiplantae</taxon>
        <taxon>Streptophyta</taxon>
        <taxon>Embryophyta</taxon>
        <taxon>Tracheophyta</taxon>
        <taxon>Spermatophyta</taxon>
        <taxon>Magnoliopsida</taxon>
        <taxon>eudicotyledons</taxon>
        <taxon>Gunneridae</taxon>
        <taxon>Pentapetalae</taxon>
        <taxon>rosids</taxon>
        <taxon>fabids</taxon>
        <taxon>Fabales</taxon>
        <taxon>Fabaceae</taxon>
        <taxon>Papilionoideae</taxon>
        <taxon>50 kb inversion clade</taxon>
        <taxon>NPAAA clade</taxon>
        <taxon>Hologalegina</taxon>
        <taxon>IRL clade</taxon>
        <taxon>Trifolieae</taxon>
        <taxon>Trifolium</taxon>
    </lineage>
</organism>
<dbReference type="Pfam" id="PF04195">
    <property type="entry name" value="Transposase_28"/>
    <property type="match status" value="1"/>
</dbReference>
<feature type="domain" description="Transposase (putative) gypsy type" evidence="1">
    <location>
        <begin position="79"/>
        <end position="142"/>
    </location>
</feature>
<evidence type="ECO:0000313" key="2">
    <source>
        <dbReference type="EMBL" id="MCI12809.1"/>
    </source>
</evidence>
<reference evidence="2 3" key="1">
    <citation type="journal article" date="2018" name="Front. Plant Sci.">
        <title>Red Clover (Trifolium pratense) and Zigzag Clover (T. medium) - A Picture of Genomic Similarities and Differences.</title>
        <authorList>
            <person name="Dluhosova J."/>
            <person name="Istvanek J."/>
            <person name="Nedelnik J."/>
            <person name="Repkova J."/>
        </authorList>
    </citation>
    <scope>NUCLEOTIDE SEQUENCE [LARGE SCALE GENOMIC DNA]</scope>
    <source>
        <strain evidence="3">cv. 10/8</strain>
        <tissue evidence="2">Leaf</tissue>
    </source>
</reference>
<dbReference type="PANTHER" id="PTHR31099">
    <property type="entry name" value="OS06G0165300 PROTEIN"/>
    <property type="match status" value="1"/>
</dbReference>
<dbReference type="AlphaFoldDB" id="A0A392PMU3"/>
<proteinExistence type="predicted"/>